<evidence type="ECO:0000256" key="1">
    <source>
        <dbReference type="SAM" id="Coils"/>
    </source>
</evidence>
<evidence type="ECO:0000313" key="2">
    <source>
        <dbReference type="EMBL" id="QHT11979.1"/>
    </source>
</evidence>
<name>A0A6C0D7T4_9ZZZZ</name>
<keyword evidence="1" id="KW-0175">Coiled coil</keyword>
<sequence>MNSYEEEIIQLKEKIVDLEEKLKKYTNGNNHKNYYEKNKEIIIKKANENKKKLKETNPEKIKEYAHRAYLKKKEKLNNKSEE</sequence>
<feature type="coiled-coil region" evidence="1">
    <location>
        <begin position="1"/>
        <end position="63"/>
    </location>
</feature>
<reference evidence="2" key="1">
    <citation type="journal article" date="2020" name="Nature">
        <title>Giant virus diversity and host interactions through global metagenomics.</title>
        <authorList>
            <person name="Schulz F."/>
            <person name="Roux S."/>
            <person name="Paez-Espino D."/>
            <person name="Jungbluth S."/>
            <person name="Walsh D.A."/>
            <person name="Denef V.J."/>
            <person name="McMahon K.D."/>
            <person name="Konstantinidis K.T."/>
            <person name="Eloe-Fadrosh E.A."/>
            <person name="Kyrpides N.C."/>
            <person name="Woyke T."/>
        </authorList>
    </citation>
    <scope>NUCLEOTIDE SEQUENCE</scope>
    <source>
        <strain evidence="2">GVMAG-M-3300023174-124</strain>
    </source>
</reference>
<dbReference type="EMBL" id="MN739540">
    <property type="protein sequence ID" value="QHT11979.1"/>
    <property type="molecule type" value="Genomic_DNA"/>
</dbReference>
<accession>A0A6C0D7T4</accession>
<protein>
    <submittedName>
        <fullName evidence="2">Uncharacterized protein</fullName>
    </submittedName>
</protein>
<organism evidence="2">
    <name type="scientific">viral metagenome</name>
    <dbReference type="NCBI Taxonomy" id="1070528"/>
    <lineage>
        <taxon>unclassified sequences</taxon>
        <taxon>metagenomes</taxon>
        <taxon>organismal metagenomes</taxon>
    </lineage>
</organism>
<proteinExistence type="predicted"/>
<dbReference type="AlphaFoldDB" id="A0A6C0D7T4"/>